<keyword evidence="2" id="KW-0067">ATP-binding</keyword>
<evidence type="ECO:0000313" key="8">
    <source>
        <dbReference type="EMBL" id="TWJ33519.1"/>
    </source>
</evidence>
<dbReference type="SMART" id="SM00382">
    <property type="entry name" value="AAA"/>
    <property type="match status" value="1"/>
</dbReference>
<feature type="domain" description="Response regulatory" evidence="7">
    <location>
        <begin position="5"/>
        <end position="119"/>
    </location>
</feature>
<dbReference type="RefSeq" id="WP_145017158.1">
    <property type="nucleotide sequence ID" value="NZ_VLLN01000001.1"/>
</dbReference>
<evidence type="ECO:0000256" key="3">
    <source>
        <dbReference type="ARBA" id="ARBA00023015"/>
    </source>
</evidence>
<keyword evidence="9" id="KW-1185">Reference proteome</keyword>
<dbReference type="PROSITE" id="PS50045">
    <property type="entry name" value="SIGMA54_INTERACT_4"/>
    <property type="match status" value="1"/>
</dbReference>
<organism evidence="8 9">
    <name type="scientific">Geobacter argillaceus</name>
    <dbReference type="NCBI Taxonomy" id="345631"/>
    <lineage>
        <taxon>Bacteria</taxon>
        <taxon>Pseudomonadati</taxon>
        <taxon>Thermodesulfobacteriota</taxon>
        <taxon>Desulfuromonadia</taxon>
        <taxon>Geobacterales</taxon>
        <taxon>Geobacteraceae</taxon>
        <taxon>Geobacter</taxon>
    </lineage>
</organism>
<dbReference type="InterPro" id="IPR058031">
    <property type="entry name" value="AAA_lid_NorR"/>
</dbReference>
<dbReference type="PROSITE" id="PS00688">
    <property type="entry name" value="SIGMA54_INTERACT_3"/>
    <property type="match status" value="1"/>
</dbReference>
<feature type="modified residue" description="4-aspartylphosphate" evidence="5">
    <location>
        <position position="54"/>
    </location>
</feature>
<evidence type="ECO:0000256" key="4">
    <source>
        <dbReference type="ARBA" id="ARBA00023163"/>
    </source>
</evidence>
<dbReference type="Gene3D" id="1.10.8.60">
    <property type="match status" value="1"/>
</dbReference>
<comment type="caution">
    <text evidence="8">The sequence shown here is derived from an EMBL/GenBank/DDBJ whole genome shotgun (WGS) entry which is preliminary data.</text>
</comment>
<keyword evidence="4" id="KW-0804">Transcription</keyword>
<dbReference type="InterPro" id="IPR002197">
    <property type="entry name" value="HTH_Fis"/>
</dbReference>
<dbReference type="PANTHER" id="PTHR32071">
    <property type="entry name" value="TRANSCRIPTIONAL REGULATORY PROTEIN"/>
    <property type="match status" value="1"/>
</dbReference>
<dbReference type="InterPro" id="IPR025662">
    <property type="entry name" value="Sigma_54_int_dom_ATP-bd_1"/>
</dbReference>
<dbReference type="GO" id="GO:0005524">
    <property type="term" value="F:ATP binding"/>
    <property type="evidence" value="ECO:0007669"/>
    <property type="project" value="UniProtKB-KW"/>
</dbReference>
<dbReference type="FunFam" id="3.40.50.300:FF:000006">
    <property type="entry name" value="DNA-binding transcriptional regulator NtrC"/>
    <property type="match status" value="1"/>
</dbReference>
<dbReference type="SMART" id="SM00448">
    <property type="entry name" value="REC"/>
    <property type="match status" value="1"/>
</dbReference>
<dbReference type="PROSITE" id="PS50110">
    <property type="entry name" value="RESPONSE_REGULATORY"/>
    <property type="match status" value="1"/>
</dbReference>
<protein>
    <submittedName>
        <fullName evidence="8">Two component, sigma54 specific, transcriptional regulator, Fis family</fullName>
    </submittedName>
</protein>
<dbReference type="EMBL" id="VLLN01000001">
    <property type="protein sequence ID" value="TWJ33519.1"/>
    <property type="molecule type" value="Genomic_DNA"/>
</dbReference>
<evidence type="ECO:0000256" key="1">
    <source>
        <dbReference type="ARBA" id="ARBA00022741"/>
    </source>
</evidence>
<keyword evidence="3" id="KW-0805">Transcription regulation</keyword>
<keyword evidence="1" id="KW-0547">Nucleotide-binding</keyword>
<dbReference type="Pfam" id="PF00158">
    <property type="entry name" value="Sigma54_activat"/>
    <property type="match status" value="1"/>
</dbReference>
<dbReference type="Pfam" id="PF02954">
    <property type="entry name" value="HTH_8"/>
    <property type="match status" value="1"/>
</dbReference>
<evidence type="ECO:0000259" key="6">
    <source>
        <dbReference type="PROSITE" id="PS50045"/>
    </source>
</evidence>
<dbReference type="Gene3D" id="1.10.10.60">
    <property type="entry name" value="Homeodomain-like"/>
    <property type="match status" value="1"/>
</dbReference>
<dbReference type="PROSITE" id="PS00675">
    <property type="entry name" value="SIGMA54_INTERACT_1"/>
    <property type="match status" value="1"/>
</dbReference>
<dbReference type="Pfam" id="PF25601">
    <property type="entry name" value="AAA_lid_14"/>
    <property type="match status" value="1"/>
</dbReference>
<dbReference type="GO" id="GO:0006355">
    <property type="term" value="P:regulation of DNA-templated transcription"/>
    <property type="evidence" value="ECO:0007669"/>
    <property type="project" value="InterPro"/>
</dbReference>
<gene>
    <name evidence="8" type="ORF">JN12_00193</name>
</gene>
<evidence type="ECO:0000256" key="5">
    <source>
        <dbReference type="PROSITE-ProRule" id="PRU00169"/>
    </source>
</evidence>
<dbReference type="InterPro" id="IPR009057">
    <property type="entry name" value="Homeodomain-like_sf"/>
</dbReference>
<dbReference type="Pfam" id="PF00072">
    <property type="entry name" value="Response_reg"/>
    <property type="match status" value="1"/>
</dbReference>
<evidence type="ECO:0000313" key="9">
    <source>
        <dbReference type="Proteomes" id="UP000319449"/>
    </source>
</evidence>
<dbReference type="InterPro" id="IPR027417">
    <property type="entry name" value="P-loop_NTPase"/>
</dbReference>
<dbReference type="Proteomes" id="UP000319449">
    <property type="component" value="Unassembled WGS sequence"/>
</dbReference>
<dbReference type="SUPFAM" id="SSF52540">
    <property type="entry name" value="P-loop containing nucleoside triphosphate hydrolases"/>
    <property type="match status" value="1"/>
</dbReference>
<dbReference type="SUPFAM" id="SSF52172">
    <property type="entry name" value="CheY-like"/>
    <property type="match status" value="1"/>
</dbReference>
<dbReference type="InterPro" id="IPR003593">
    <property type="entry name" value="AAA+_ATPase"/>
</dbReference>
<feature type="domain" description="Sigma-54 factor interaction" evidence="6">
    <location>
        <begin position="144"/>
        <end position="373"/>
    </location>
</feature>
<reference evidence="8 9" key="1">
    <citation type="submission" date="2019-07" db="EMBL/GenBank/DDBJ databases">
        <title>Genomic Encyclopedia of Archaeal and Bacterial Type Strains, Phase II (KMG-II): from individual species to whole genera.</title>
        <authorList>
            <person name="Goeker M."/>
        </authorList>
    </citation>
    <scope>NUCLEOTIDE SEQUENCE [LARGE SCALE GENOMIC DNA]</scope>
    <source>
        <strain evidence="8 9">ATCC BAA-1139</strain>
    </source>
</reference>
<dbReference type="OrthoDB" id="9814761at2"/>
<dbReference type="InterPro" id="IPR002078">
    <property type="entry name" value="Sigma_54_int"/>
</dbReference>
<dbReference type="InterPro" id="IPR025944">
    <property type="entry name" value="Sigma_54_int_dom_CS"/>
</dbReference>
<dbReference type="InterPro" id="IPR011006">
    <property type="entry name" value="CheY-like_superfamily"/>
</dbReference>
<accession>A0A562WV18</accession>
<dbReference type="CDD" id="cd00009">
    <property type="entry name" value="AAA"/>
    <property type="match status" value="1"/>
</dbReference>
<dbReference type="Gene3D" id="3.40.50.2300">
    <property type="match status" value="1"/>
</dbReference>
<dbReference type="SUPFAM" id="SSF46689">
    <property type="entry name" value="Homeodomain-like"/>
    <property type="match status" value="1"/>
</dbReference>
<sequence>MDTARILIVDDDKKTRDFVAAFLAYKGYQILQAIDGQDALEKIDQDTIHMVITDLMMPRVNGLDFIKNLKATHPEIVTIVYSAFANFEMTANLLKAGAFFFLEKPFNLEDLESHVRRGLEHQTLQTRSFRTKPQVKNRSLLNNIIGESRKMLSLFELIEKVAGSDSTVLLQGESGTGKELVARAIHDLSTRRNRNFVPVNCAAIPDDLLESELFGHVKGSFTGAIATRIGRFEMADRGTLFLDEIGDMKPNLQVKLLRVLQNREIEPVGSTSSKKVDVRIIAATNQNLDKMVAEKEFREDLYYRISVIPIMLPPLRERNDDIPLLINSFLERFNRDKHNKVTGLDRSTMNLLCGYDWPGNVRELENLVERLVILKGSGSITPDDLPDKYRGSRPLPASEPLMLPEKGFCLNTAVEEFENQLILQALQKTGGNKKEAANLLNLKRTTLIEKLKKKQLFLPSSTRSLDT</sequence>
<dbReference type="GO" id="GO:0043565">
    <property type="term" value="F:sequence-specific DNA binding"/>
    <property type="evidence" value="ECO:0007669"/>
    <property type="project" value="InterPro"/>
</dbReference>
<name>A0A562WV18_9BACT</name>
<proteinExistence type="predicted"/>
<evidence type="ECO:0000259" key="7">
    <source>
        <dbReference type="PROSITE" id="PS50110"/>
    </source>
</evidence>
<dbReference type="Gene3D" id="3.40.50.300">
    <property type="entry name" value="P-loop containing nucleotide triphosphate hydrolases"/>
    <property type="match status" value="1"/>
</dbReference>
<dbReference type="AlphaFoldDB" id="A0A562WV18"/>
<dbReference type="PRINTS" id="PR01590">
    <property type="entry name" value="HTHFIS"/>
</dbReference>
<dbReference type="GO" id="GO:0000160">
    <property type="term" value="P:phosphorelay signal transduction system"/>
    <property type="evidence" value="ECO:0007669"/>
    <property type="project" value="InterPro"/>
</dbReference>
<keyword evidence="5" id="KW-0597">Phosphoprotein</keyword>
<evidence type="ECO:0000256" key="2">
    <source>
        <dbReference type="ARBA" id="ARBA00022840"/>
    </source>
</evidence>
<dbReference type="InterPro" id="IPR001789">
    <property type="entry name" value="Sig_transdc_resp-reg_receiver"/>
</dbReference>